<feature type="region of interest" description="Disordered" evidence="1">
    <location>
        <begin position="159"/>
        <end position="214"/>
    </location>
</feature>
<accession>A0ABZ1CGH3</accession>
<dbReference type="RefSeq" id="WP_221029939.1">
    <property type="nucleotide sequence ID" value="NZ_CP139781.1"/>
</dbReference>
<feature type="compositionally biased region" description="Polar residues" evidence="1">
    <location>
        <begin position="185"/>
        <end position="199"/>
    </location>
</feature>
<keyword evidence="3" id="KW-1185">Reference proteome</keyword>
<gene>
    <name evidence="2" type="ORF">K1X11_008110</name>
</gene>
<organism evidence="2 3">
    <name type="scientific">Actomonas aquatica</name>
    <dbReference type="NCBI Taxonomy" id="2866162"/>
    <lineage>
        <taxon>Bacteria</taxon>
        <taxon>Pseudomonadati</taxon>
        <taxon>Verrucomicrobiota</taxon>
        <taxon>Opitutia</taxon>
        <taxon>Opitutales</taxon>
        <taxon>Opitutaceae</taxon>
        <taxon>Actomonas</taxon>
    </lineage>
</organism>
<sequence>MTPAQVTMTQIEFGKAWAARRKLGGGDQLNREQWRRSLKIRAGAVDGAGHPLPSKRMNNDHVDDYLKLCRGYSKPGNLNAQMELEEQPVKRALVACKALLDALQIEPAKREAYLAGIYRNTQRKRIREEGLVEIHFDRMPVEDLGVVLSALNHTAAHKLGKQHSHPYTGRGDRSRYAHRVGHQKAGQNPASQVPANRQLSPIADPLPFDQDNPF</sequence>
<evidence type="ECO:0000313" key="2">
    <source>
        <dbReference type="EMBL" id="WRQ89370.1"/>
    </source>
</evidence>
<evidence type="ECO:0000313" key="3">
    <source>
        <dbReference type="Proteomes" id="UP000738431"/>
    </source>
</evidence>
<dbReference type="Proteomes" id="UP000738431">
    <property type="component" value="Chromosome"/>
</dbReference>
<proteinExistence type="predicted"/>
<name>A0ABZ1CGH3_9BACT</name>
<evidence type="ECO:0000256" key="1">
    <source>
        <dbReference type="SAM" id="MobiDB-lite"/>
    </source>
</evidence>
<dbReference type="EMBL" id="CP139781">
    <property type="protein sequence ID" value="WRQ89370.1"/>
    <property type="molecule type" value="Genomic_DNA"/>
</dbReference>
<protein>
    <submittedName>
        <fullName evidence="2">Uncharacterized protein</fullName>
    </submittedName>
</protein>
<reference evidence="2 3" key="2">
    <citation type="submission" date="2023-12" db="EMBL/GenBank/DDBJ databases">
        <title>Description of an unclassified Opitutus bacterium of Verrucomicrobiota.</title>
        <authorList>
            <person name="Zhang D.-F."/>
        </authorList>
    </citation>
    <scope>NUCLEOTIDE SEQUENCE [LARGE SCALE GENOMIC DNA]</scope>
    <source>
        <strain evidence="2 3">WL0086</strain>
    </source>
</reference>
<reference evidence="2 3" key="1">
    <citation type="submission" date="2021-08" db="EMBL/GenBank/DDBJ databases">
        <authorList>
            <person name="Zhang D."/>
            <person name="Zhang A."/>
            <person name="Wang L."/>
        </authorList>
    </citation>
    <scope>NUCLEOTIDE SEQUENCE [LARGE SCALE GENOMIC DNA]</scope>
    <source>
        <strain evidence="2 3">WL0086</strain>
    </source>
</reference>